<dbReference type="EMBL" id="QUSF01000002">
    <property type="protein sequence ID" value="RLW12391.1"/>
    <property type="molecule type" value="Genomic_DNA"/>
</dbReference>
<accession>A0A3L8T1B5</accession>
<evidence type="ECO:0000313" key="2">
    <source>
        <dbReference type="Proteomes" id="UP000276834"/>
    </source>
</evidence>
<comment type="caution">
    <text evidence="1">The sequence shown here is derived from an EMBL/GenBank/DDBJ whole genome shotgun (WGS) entry which is preliminary data.</text>
</comment>
<gene>
    <name evidence="1" type="ORF">DV515_00000829</name>
</gene>
<dbReference type="Proteomes" id="UP000276834">
    <property type="component" value="Unassembled WGS sequence"/>
</dbReference>
<proteinExistence type="predicted"/>
<dbReference type="AlphaFoldDB" id="A0A3L8T1B5"/>
<sequence length="87" mass="10068">MYSVATPAKVKLQVMASVTSCFLYVFVSHLQAHSSYLEKVNFDTGQGNILQKSLVWRAFQWDFMEQLQQFKSYRSTDKITMSLDSCQ</sequence>
<name>A0A3L8T1B5_CHLGU</name>
<protein>
    <submittedName>
        <fullName evidence="1">Uncharacterized protein</fullName>
    </submittedName>
</protein>
<keyword evidence="2" id="KW-1185">Reference proteome</keyword>
<organism evidence="1 2">
    <name type="scientific">Chloebia gouldiae</name>
    <name type="common">Gouldian finch</name>
    <name type="synonym">Erythrura gouldiae</name>
    <dbReference type="NCBI Taxonomy" id="44316"/>
    <lineage>
        <taxon>Eukaryota</taxon>
        <taxon>Metazoa</taxon>
        <taxon>Chordata</taxon>
        <taxon>Craniata</taxon>
        <taxon>Vertebrata</taxon>
        <taxon>Euteleostomi</taxon>
        <taxon>Archelosauria</taxon>
        <taxon>Archosauria</taxon>
        <taxon>Dinosauria</taxon>
        <taxon>Saurischia</taxon>
        <taxon>Theropoda</taxon>
        <taxon>Coelurosauria</taxon>
        <taxon>Aves</taxon>
        <taxon>Neognathae</taxon>
        <taxon>Neoaves</taxon>
        <taxon>Telluraves</taxon>
        <taxon>Australaves</taxon>
        <taxon>Passeriformes</taxon>
        <taxon>Passeroidea</taxon>
        <taxon>Passeridae</taxon>
        <taxon>Chloebia</taxon>
    </lineage>
</organism>
<evidence type="ECO:0000313" key="1">
    <source>
        <dbReference type="EMBL" id="RLW12391.1"/>
    </source>
</evidence>
<reference evidence="1 2" key="1">
    <citation type="journal article" date="2018" name="Proc. R. Soc. B">
        <title>A non-coding region near Follistatin controls head colour polymorphism in the Gouldian finch.</title>
        <authorList>
            <person name="Toomey M.B."/>
            <person name="Marques C.I."/>
            <person name="Andrade P."/>
            <person name="Araujo P.M."/>
            <person name="Sabatino S."/>
            <person name="Gazda M.A."/>
            <person name="Afonso S."/>
            <person name="Lopes R.J."/>
            <person name="Corbo J.C."/>
            <person name="Carneiro M."/>
        </authorList>
    </citation>
    <scope>NUCLEOTIDE SEQUENCE [LARGE SCALE GENOMIC DNA]</scope>
    <source>
        <strain evidence="1">Red01</strain>
        <tissue evidence="1">Muscle</tissue>
    </source>
</reference>